<dbReference type="InterPro" id="IPR036047">
    <property type="entry name" value="F-box-like_dom_sf"/>
</dbReference>
<comment type="caution">
    <text evidence="3">The sequence shown here is derived from an EMBL/GenBank/DDBJ whole genome shotgun (WGS) entry which is preliminary data.</text>
</comment>
<dbReference type="GO" id="GO:0019005">
    <property type="term" value="C:SCF ubiquitin ligase complex"/>
    <property type="evidence" value="ECO:0007669"/>
    <property type="project" value="TreeGrafter"/>
</dbReference>
<feature type="domain" description="F-box/LRR-repeat protein 15-like leucin rich repeat" evidence="2">
    <location>
        <begin position="74"/>
        <end position="621"/>
    </location>
</feature>
<dbReference type="SUPFAM" id="SSF81383">
    <property type="entry name" value="F-box domain"/>
    <property type="match status" value="1"/>
</dbReference>
<keyword evidence="4" id="KW-1185">Reference proteome</keyword>
<dbReference type="AlphaFoldDB" id="A0AAD4IMR1"/>
<dbReference type="InterPro" id="IPR006553">
    <property type="entry name" value="Leu-rich_rpt_Cys-con_subtyp"/>
</dbReference>
<gene>
    <name evidence="3" type="ORF">C2S53_012733</name>
</gene>
<feature type="domain" description="F-box" evidence="1">
    <location>
        <begin position="37"/>
        <end position="66"/>
    </location>
</feature>
<dbReference type="InterPro" id="IPR057207">
    <property type="entry name" value="FBXL15_LRR"/>
</dbReference>
<evidence type="ECO:0000259" key="1">
    <source>
        <dbReference type="Pfam" id="PF00646"/>
    </source>
</evidence>
<accession>A0AAD4IMR1</accession>
<protein>
    <submittedName>
        <fullName evidence="3">RNI-like superfamily protein</fullName>
    </submittedName>
</protein>
<name>A0AAD4IMR1_PERFH</name>
<dbReference type="InterPro" id="IPR001810">
    <property type="entry name" value="F-box_dom"/>
</dbReference>
<dbReference type="GO" id="GO:0031146">
    <property type="term" value="P:SCF-dependent proteasomal ubiquitin-dependent protein catabolic process"/>
    <property type="evidence" value="ECO:0007669"/>
    <property type="project" value="TreeGrafter"/>
</dbReference>
<dbReference type="Pfam" id="PF25372">
    <property type="entry name" value="DUF7885"/>
    <property type="match status" value="1"/>
</dbReference>
<reference evidence="3 4" key="1">
    <citation type="journal article" date="2021" name="Nat. Commun.">
        <title>Incipient diploidization of the medicinal plant Perilla within 10,000 years.</title>
        <authorList>
            <person name="Zhang Y."/>
            <person name="Shen Q."/>
            <person name="Leng L."/>
            <person name="Zhang D."/>
            <person name="Chen S."/>
            <person name="Shi Y."/>
            <person name="Ning Z."/>
            <person name="Chen S."/>
        </authorList>
    </citation>
    <scope>NUCLEOTIDE SEQUENCE [LARGE SCALE GENOMIC DNA]</scope>
    <source>
        <strain evidence="4">cv. PC099</strain>
    </source>
</reference>
<dbReference type="SUPFAM" id="SSF52047">
    <property type="entry name" value="RNI-like"/>
    <property type="match status" value="1"/>
</dbReference>
<dbReference type="PANTHER" id="PTHR13318">
    <property type="entry name" value="PARTNER OF PAIRED, ISOFORM B-RELATED"/>
    <property type="match status" value="1"/>
</dbReference>
<evidence type="ECO:0000313" key="3">
    <source>
        <dbReference type="EMBL" id="KAH6755464.1"/>
    </source>
</evidence>
<dbReference type="Gene3D" id="3.80.10.10">
    <property type="entry name" value="Ribonuclease Inhibitor"/>
    <property type="match status" value="2"/>
</dbReference>
<dbReference type="EMBL" id="SDAM02029604">
    <property type="protein sequence ID" value="KAH6755464.1"/>
    <property type="molecule type" value="Genomic_DNA"/>
</dbReference>
<proteinExistence type="predicted"/>
<dbReference type="SMART" id="SM00367">
    <property type="entry name" value="LRR_CC"/>
    <property type="match status" value="8"/>
</dbReference>
<sequence>MKICCKRAREETAAVAPVDSGGAPPPRDGFPLPDTIVLSEILVRLELESLCTLACVCRTLRSMVSQSLSTLPSLDFSAFSPNGELVRFIAPQLRAVKSVTIDCLQVNDRSIVSILGPRLQELNLLKCPSLSYHVLPSIGEKCPNLRILSLELAGKSAPDIFRKNLVKMLQNLLYLEYLSIKVRGTESDAYGLAGVDLFLPKTLKSLKMQPVNEQDAAQFIEKLGEDRESWRKMVNSSMSITSYEGFNGFTLTCLSLVLDIICDRLLDSITSSLPLLVELDLEDRQCTEPKFLHDLTNNGLQYLGSCRYLTHLSIIRSRVNYPASFKRINDLGILVLAESCQGLESVKLGGFSKVTDAGFSSLVHSCYNLKKLEIHNAPLLSDLAFHDVIGAVTPLVELKLVSCSLITSEAIVELASSSTLEVLDTYSCRSIADPCLDYISHLSKLTSLNLGGADITDNGLAVLSKGDLPLTNLSLRGCTRVTDKGIIWLLNDGIRIKKKLSSLDIGHMPGISDRAINAVISCTDALTELRMRSCFHVTNESFHILASGKSGGSNLLRKLDISHCVGFSEELLQGQGHLFRGLRWLGVAGTCLAKSVEFAVSCRMRPWLTVCFEGCEVGCHDGWQFHI</sequence>
<evidence type="ECO:0000313" key="4">
    <source>
        <dbReference type="Proteomes" id="UP001190926"/>
    </source>
</evidence>
<dbReference type="Proteomes" id="UP001190926">
    <property type="component" value="Unassembled WGS sequence"/>
</dbReference>
<organism evidence="3 4">
    <name type="scientific">Perilla frutescens var. hirtella</name>
    <name type="common">Perilla citriodora</name>
    <name type="synonym">Perilla setoyensis</name>
    <dbReference type="NCBI Taxonomy" id="608512"/>
    <lineage>
        <taxon>Eukaryota</taxon>
        <taxon>Viridiplantae</taxon>
        <taxon>Streptophyta</taxon>
        <taxon>Embryophyta</taxon>
        <taxon>Tracheophyta</taxon>
        <taxon>Spermatophyta</taxon>
        <taxon>Magnoliopsida</taxon>
        <taxon>eudicotyledons</taxon>
        <taxon>Gunneridae</taxon>
        <taxon>Pentapetalae</taxon>
        <taxon>asterids</taxon>
        <taxon>lamiids</taxon>
        <taxon>Lamiales</taxon>
        <taxon>Lamiaceae</taxon>
        <taxon>Nepetoideae</taxon>
        <taxon>Elsholtzieae</taxon>
        <taxon>Perilla</taxon>
    </lineage>
</organism>
<dbReference type="Pfam" id="PF00646">
    <property type="entry name" value="F-box"/>
    <property type="match status" value="1"/>
</dbReference>
<dbReference type="InterPro" id="IPR032675">
    <property type="entry name" value="LRR_dom_sf"/>
</dbReference>
<evidence type="ECO:0000259" key="2">
    <source>
        <dbReference type="Pfam" id="PF25372"/>
    </source>
</evidence>